<accession>A0ABY7CGY7</accession>
<dbReference type="Proteomes" id="UP001164743">
    <property type="component" value="Chromosome 4A"/>
</dbReference>
<gene>
    <name evidence="1" type="ORF">PtA15_4A384</name>
</gene>
<reference evidence="1" key="1">
    <citation type="submission" date="2022-10" db="EMBL/GenBank/DDBJ databases">
        <title>Puccinia triticina Genome sequencing and assembly.</title>
        <authorList>
            <person name="Li C."/>
        </authorList>
    </citation>
    <scope>NUCLEOTIDE SEQUENCE</scope>
    <source>
        <strain evidence="1">Pt15</strain>
    </source>
</reference>
<dbReference type="RefSeq" id="XP_053019489.1">
    <property type="nucleotide sequence ID" value="XM_053168262.1"/>
</dbReference>
<sequence>METAISSDAKSHVTTEPGALAAQSSSKPLIGASLHAINLSAPQSLEIKQVGFIAVLFSLFCF</sequence>
<dbReference type="EMBL" id="CP110424">
    <property type="protein sequence ID" value="WAQ83934.1"/>
    <property type="molecule type" value="Genomic_DNA"/>
</dbReference>
<keyword evidence="2" id="KW-1185">Reference proteome</keyword>
<name>A0ABY7CGY7_9BASI</name>
<dbReference type="GeneID" id="77809157"/>
<proteinExistence type="predicted"/>
<evidence type="ECO:0000313" key="1">
    <source>
        <dbReference type="EMBL" id="WAQ83934.1"/>
    </source>
</evidence>
<evidence type="ECO:0000313" key="2">
    <source>
        <dbReference type="Proteomes" id="UP001164743"/>
    </source>
</evidence>
<organism evidence="1 2">
    <name type="scientific">Puccinia triticina</name>
    <dbReference type="NCBI Taxonomy" id="208348"/>
    <lineage>
        <taxon>Eukaryota</taxon>
        <taxon>Fungi</taxon>
        <taxon>Dikarya</taxon>
        <taxon>Basidiomycota</taxon>
        <taxon>Pucciniomycotina</taxon>
        <taxon>Pucciniomycetes</taxon>
        <taxon>Pucciniales</taxon>
        <taxon>Pucciniaceae</taxon>
        <taxon>Puccinia</taxon>
    </lineage>
</organism>
<protein>
    <submittedName>
        <fullName evidence="1">Uncharacterized protein</fullName>
    </submittedName>
</protein>